<evidence type="ECO:0008006" key="4">
    <source>
        <dbReference type="Google" id="ProtNLM"/>
    </source>
</evidence>
<accession>A0A1L9R9T3</accession>
<keyword evidence="3" id="KW-1185">Reference proteome</keyword>
<protein>
    <recommendedName>
        <fullName evidence="4">Nitroreductase domain-containing protein</fullName>
    </recommendedName>
</protein>
<feature type="region of interest" description="Disordered" evidence="1">
    <location>
        <begin position="1"/>
        <end position="23"/>
    </location>
</feature>
<dbReference type="AlphaFoldDB" id="A0A1L9R9T3"/>
<dbReference type="RefSeq" id="XP_040685325.1">
    <property type="nucleotide sequence ID" value="XM_040836579.1"/>
</dbReference>
<dbReference type="OrthoDB" id="2799468at2759"/>
<dbReference type="GeneID" id="63752427"/>
<dbReference type="VEuPathDB" id="FungiDB:ASPWEDRAFT_45617"/>
<evidence type="ECO:0000313" key="3">
    <source>
        <dbReference type="Proteomes" id="UP000184383"/>
    </source>
</evidence>
<sequence>MADNMNSLKFRDRIHQRRREGQPLTEDEIMFITNESAELAGAGSNGMPQRRIEYILIVAVSPEHIRWASKAKEVLKKPANEINKGDARDVTSKEVSLFPAG</sequence>
<evidence type="ECO:0000256" key="1">
    <source>
        <dbReference type="SAM" id="MobiDB-lite"/>
    </source>
</evidence>
<gene>
    <name evidence="2" type="ORF">ASPWEDRAFT_45617</name>
</gene>
<organism evidence="2 3">
    <name type="scientific">Aspergillus wentii DTO 134E9</name>
    <dbReference type="NCBI Taxonomy" id="1073089"/>
    <lineage>
        <taxon>Eukaryota</taxon>
        <taxon>Fungi</taxon>
        <taxon>Dikarya</taxon>
        <taxon>Ascomycota</taxon>
        <taxon>Pezizomycotina</taxon>
        <taxon>Eurotiomycetes</taxon>
        <taxon>Eurotiomycetidae</taxon>
        <taxon>Eurotiales</taxon>
        <taxon>Aspergillaceae</taxon>
        <taxon>Aspergillus</taxon>
        <taxon>Aspergillus subgen. Cremei</taxon>
    </lineage>
</organism>
<evidence type="ECO:0000313" key="2">
    <source>
        <dbReference type="EMBL" id="OJJ31648.1"/>
    </source>
</evidence>
<dbReference type="EMBL" id="KV878216">
    <property type="protein sequence ID" value="OJJ31648.1"/>
    <property type="molecule type" value="Genomic_DNA"/>
</dbReference>
<proteinExistence type="predicted"/>
<reference evidence="3" key="1">
    <citation type="journal article" date="2017" name="Genome Biol.">
        <title>Comparative genomics reveals high biological diversity and specific adaptations in the industrially and medically important fungal genus Aspergillus.</title>
        <authorList>
            <person name="de Vries R.P."/>
            <person name="Riley R."/>
            <person name="Wiebenga A."/>
            <person name="Aguilar-Osorio G."/>
            <person name="Amillis S."/>
            <person name="Uchima C.A."/>
            <person name="Anderluh G."/>
            <person name="Asadollahi M."/>
            <person name="Askin M."/>
            <person name="Barry K."/>
            <person name="Battaglia E."/>
            <person name="Bayram O."/>
            <person name="Benocci T."/>
            <person name="Braus-Stromeyer S.A."/>
            <person name="Caldana C."/>
            <person name="Canovas D."/>
            <person name="Cerqueira G.C."/>
            <person name="Chen F."/>
            <person name="Chen W."/>
            <person name="Choi C."/>
            <person name="Clum A."/>
            <person name="Dos Santos R.A."/>
            <person name="Damasio A.R."/>
            <person name="Diallinas G."/>
            <person name="Emri T."/>
            <person name="Fekete E."/>
            <person name="Flipphi M."/>
            <person name="Freyberg S."/>
            <person name="Gallo A."/>
            <person name="Gournas C."/>
            <person name="Habgood R."/>
            <person name="Hainaut M."/>
            <person name="Harispe M.L."/>
            <person name="Henrissat B."/>
            <person name="Hilden K.S."/>
            <person name="Hope R."/>
            <person name="Hossain A."/>
            <person name="Karabika E."/>
            <person name="Karaffa L."/>
            <person name="Karanyi Z."/>
            <person name="Krasevec N."/>
            <person name="Kuo A."/>
            <person name="Kusch H."/>
            <person name="LaButti K."/>
            <person name="Lagendijk E.L."/>
            <person name="Lapidus A."/>
            <person name="Levasseur A."/>
            <person name="Lindquist E."/>
            <person name="Lipzen A."/>
            <person name="Logrieco A.F."/>
            <person name="MacCabe A."/>
            <person name="Maekelae M.R."/>
            <person name="Malavazi I."/>
            <person name="Melin P."/>
            <person name="Meyer V."/>
            <person name="Mielnichuk N."/>
            <person name="Miskei M."/>
            <person name="Molnar A.P."/>
            <person name="Mule G."/>
            <person name="Ngan C.Y."/>
            <person name="Orejas M."/>
            <person name="Orosz E."/>
            <person name="Ouedraogo J.P."/>
            <person name="Overkamp K.M."/>
            <person name="Park H.-S."/>
            <person name="Perrone G."/>
            <person name="Piumi F."/>
            <person name="Punt P.J."/>
            <person name="Ram A.F."/>
            <person name="Ramon A."/>
            <person name="Rauscher S."/>
            <person name="Record E."/>
            <person name="Riano-Pachon D.M."/>
            <person name="Robert V."/>
            <person name="Roehrig J."/>
            <person name="Ruller R."/>
            <person name="Salamov A."/>
            <person name="Salih N.S."/>
            <person name="Samson R.A."/>
            <person name="Sandor E."/>
            <person name="Sanguinetti M."/>
            <person name="Schuetze T."/>
            <person name="Sepcic K."/>
            <person name="Shelest E."/>
            <person name="Sherlock G."/>
            <person name="Sophianopoulou V."/>
            <person name="Squina F.M."/>
            <person name="Sun H."/>
            <person name="Susca A."/>
            <person name="Todd R.B."/>
            <person name="Tsang A."/>
            <person name="Unkles S.E."/>
            <person name="van de Wiele N."/>
            <person name="van Rossen-Uffink D."/>
            <person name="Oliveira J.V."/>
            <person name="Vesth T.C."/>
            <person name="Visser J."/>
            <person name="Yu J.-H."/>
            <person name="Zhou M."/>
            <person name="Andersen M.R."/>
            <person name="Archer D.B."/>
            <person name="Baker S.E."/>
            <person name="Benoit I."/>
            <person name="Brakhage A.A."/>
            <person name="Braus G.H."/>
            <person name="Fischer R."/>
            <person name="Frisvad J.C."/>
            <person name="Goldman G.H."/>
            <person name="Houbraken J."/>
            <person name="Oakley B."/>
            <person name="Pocsi I."/>
            <person name="Scazzocchio C."/>
            <person name="Seiboth B."/>
            <person name="vanKuyk P.A."/>
            <person name="Wortman J."/>
            <person name="Dyer P.S."/>
            <person name="Grigoriev I.V."/>
        </authorList>
    </citation>
    <scope>NUCLEOTIDE SEQUENCE [LARGE SCALE GENOMIC DNA]</scope>
    <source>
        <strain evidence="3">DTO 134E9</strain>
    </source>
</reference>
<dbReference type="Proteomes" id="UP000184383">
    <property type="component" value="Unassembled WGS sequence"/>
</dbReference>
<name>A0A1L9R9T3_ASPWE</name>